<feature type="compositionally biased region" description="Low complexity" evidence="1">
    <location>
        <begin position="138"/>
        <end position="150"/>
    </location>
</feature>
<organism evidence="2 3">
    <name type="scientific">Durusdinium trenchii</name>
    <dbReference type="NCBI Taxonomy" id="1381693"/>
    <lineage>
        <taxon>Eukaryota</taxon>
        <taxon>Sar</taxon>
        <taxon>Alveolata</taxon>
        <taxon>Dinophyceae</taxon>
        <taxon>Suessiales</taxon>
        <taxon>Symbiodiniaceae</taxon>
        <taxon>Durusdinium</taxon>
    </lineage>
</organism>
<feature type="compositionally biased region" description="Low complexity" evidence="1">
    <location>
        <begin position="29"/>
        <end position="41"/>
    </location>
</feature>
<feature type="region of interest" description="Disordered" evidence="1">
    <location>
        <begin position="1"/>
        <end position="154"/>
    </location>
</feature>
<accession>A0ABP0QZM6</accession>
<sequence>MAWAAVHELSDDDDPVTVATPKESSGHQKVAGARTAASAAKSPKKSVGDGLTPAELFAAEKAKRADPKGKSAKAKASKAKAKPKVKPSKGAGSDSAELPVLKRPAGRSASADDATEGPPDVVDGGDGGDDNEPPLVMRRPSALRRPSAAPQGESALKIPKLCKYLYRKKHMWGIKRDGREVLT</sequence>
<keyword evidence="3" id="KW-1185">Reference proteome</keyword>
<evidence type="ECO:0000256" key="1">
    <source>
        <dbReference type="SAM" id="MobiDB-lite"/>
    </source>
</evidence>
<gene>
    <name evidence="2" type="ORF">SCF082_LOCUS43902</name>
</gene>
<evidence type="ECO:0000313" key="2">
    <source>
        <dbReference type="EMBL" id="CAK9093320.1"/>
    </source>
</evidence>
<feature type="non-terminal residue" evidence="2">
    <location>
        <position position="183"/>
    </location>
</feature>
<dbReference type="Proteomes" id="UP001642464">
    <property type="component" value="Unassembled WGS sequence"/>
</dbReference>
<name>A0ABP0QZM6_9DINO</name>
<proteinExistence type="predicted"/>
<protein>
    <submittedName>
        <fullName evidence="2">Uncharacterized protein</fullName>
    </submittedName>
</protein>
<evidence type="ECO:0000313" key="3">
    <source>
        <dbReference type="Proteomes" id="UP001642464"/>
    </source>
</evidence>
<feature type="compositionally biased region" description="Basic residues" evidence="1">
    <location>
        <begin position="70"/>
        <end position="87"/>
    </location>
</feature>
<feature type="compositionally biased region" description="Basic and acidic residues" evidence="1">
    <location>
        <begin position="58"/>
        <end position="69"/>
    </location>
</feature>
<comment type="caution">
    <text evidence="2">The sequence shown here is derived from an EMBL/GenBank/DDBJ whole genome shotgun (WGS) entry which is preliminary data.</text>
</comment>
<dbReference type="EMBL" id="CAXAMM010040451">
    <property type="protein sequence ID" value="CAK9093320.1"/>
    <property type="molecule type" value="Genomic_DNA"/>
</dbReference>
<reference evidence="2 3" key="1">
    <citation type="submission" date="2024-02" db="EMBL/GenBank/DDBJ databases">
        <authorList>
            <person name="Chen Y."/>
            <person name="Shah S."/>
            <person name="Dougan E. K."/>
            <person name="Thang M."/>
            <person name="Chan C."/>
        </authorList>
    </citation>
    <scope>NUCLEOTIDE SEQUENCE [LARGE SCALE GENOMIC DNA]</scope>
</reference>